<dbReference type="InterPro" id="IPR047192">
    <property type="entry name" value="Euk_RPA1_DBD_C"/>
</dbReference>
<comment type="similarity">
    <text evidence="1">Belongs to the replication factor A protein 1 family.</text>
</comment>
<evidence type="ECO:0000256" key="5">
    <source>
        <dbReference type="ARBA" id="ARBA00023125"/>
    </source>
</evidence>
<keyword evidence="5" id="KW-0238">DNA-binding</keyword>
<dbReference type="CDD" id="cd04476">
    <property type="entry name" value="RPA1_DBD_C"/>
    <property type="match status" value="1"/>
</dbReference>
<dbReference type="InterPro" id="IPR013955">
    <property type="entry name" value="Rep_factor-A_C"/>
</dbReference>
<evidence type="ECO:0000256" key="2">
    <source>
        <dbReference type="ARBA" id="ARBA00022723"/>
    </source>
</evidence>
<dbReference type="GO" id="GO:0008270">
    <property type="term" value="F:zinc ion binding"/>
    <property type="evidence" value="ECO:0007669"/>
    <property type="project" value="UniProtKB-KW"/>
</dbReference>
<evidence type="ECO:0000313" key="8">
    <source>
        <dbReference type="Proteomes" id="UP000501690"/>
    </source>
</evidence>
<dbReference type="Pfam" id="PF08646">
    <property type="entry name" value="Rep_fac-A_C"/>
    <property type="match status" value="1"/>
</dbReference>
<reference evidence="7 8" key="1">
    <citation type="submission" date="2019-04" db="EMBL/GenBank/DDBJ databases">
        <title>An improved genome assembly and genetic linkage map for asparagus bean, Vigna unguiculata ssp. sesquipedialis.</title>
        <authorList>
            <person name="Xia Q."/>
            <person name="Zhang R."/>
            <person name="Dong Y."/>
        </authorList>
    </citation>
    <scope>NUCLEOTIDE SEQUENCE [LARGE SCALE GENOMIC DNA]</scope>
    <source>
        <tissue evidence="7">Leaf</tissue>
    </source>
</reference>
<dbReference type="AlphaFoldDB" id="A0A4D6NBQ0"/>
<accession>A0A4D6NBQ0</accession>
<name>A0A4D6NBQ0_VIGUN</name>
<dbReference type="SUPFAM" id="SSF50249">
    <property type="entry name" value="Nucleic acid-binding proteins"/>
    <property type="match status" value="1"/>
</dbReference>
<evidence type="ECO:0000256" key="4">
    <source>
        <dbReference type="ARBA" id="ARBA00022833"/>
    </source>
</evidence>
<feature type="domain" description="Replication factor A C-terminal" evidence="6">
    <location>
        <begin position="106"/>
        <end position="203"/>
    </location>
</feature>
<protein>
    <submittedName>
        <fullName evidence="7">Replication factor A</fullName>
    </submittedName>
</protein>
<sequence length="320" mass="36796">MSALKKQTQSLQELNLEKESWNINAKVVRLWFVEDYTKGKSPFSMEIVLQDKESSKVSLEEDFIKLHPRCSIEGLKDFKQESTYVVKATIKHVLDHDDWWYIACIYNKAKCNKHVIKVTPRFKLRLRVIDATDSTTFVVFDRDASAMLKKSCSDILDLQDKNTDAGNLPKEFEVLIDKTYLFKVECKNDYNSKFEQSFRVKKVCMDEKIIESFSDVEVKSLDVYSGNKEESKLKQITNEMAPNTIVEDLLIKFTEESNDVEALSDHLNTTGSSPVSTKEALVNQPVIDVENDELTQKESSHLENLSFDLATKARVPTIKR</sequence>
<evidence type="ECO:0000313" key="7">
    <source>
        <dbReference type="EMBL" id="QCE11106.1"/>
    </source>
</evidence>
<keyword evidence="4" id="KW-0862">Zinc</keyword>
<evidence type="ECO:0000259" key="6">
    <source>
        <dbReference type="Pfam" id="PF08646"/>
    </source>
</evidence>
<dbReference type="PANTHER" id="PTHR47165:SF4">
    <property type="entry name" value="OS03G0429900 PROTEIN"/>
    <property type="match status" value="1"/>
</dbReference>
<dbReference type="GO" id="GO:0003677">
    <property type="term" value="F:DNA binding"/>
    <property type="evidence" value="ECO:0007669"/>
    <property type="project" value="UniProtKB-KW"/>
</dbReference>
<proteinExistence type="inferred from homology"/>
<keyword evidence="8" id="KW-1185">Reference proteome</keyword>
<dbReference type="InterPro" id="IPR012340">
    <property type="entry name" value="NA-bd_OB-fold"/>
</dbReference>
<evidence type="ECO:0000256" key="1">
    <source>
        <dbReference type="ARBA" id="ARBA00005690"/>
    </source>
</evidence>
<organism evidence="7 8">
    <name type="scientific">Vigna unguiculata</name>
    <name type="common">Cowpea</name>
    <dbReference type="NCBI Taxonomy" id="3917"/>
    <lineage>
        <taxon>Eukaryota</taxon>
        <taxon>Viridiplantae</taxon>
        <taxon>Streptophyta</taxon>
        <taxon>Embryophyta</taxon>
        <taxon>Tracheophyta</taxon>
        <taxon>Spermatophyta</taxon>
        <taxon>Magnoliopsida</taxon>
        <taxon>eudicotyledons</taxon>
        <taxon>Gunneridae</taxon>
        <taxon>Pentapetalae</taxon>
        <taxon>rosids</taxon>
        <taxon>fabids</taxon>
        <taxon>Fabales</taxon>
        <taxon>Fabaceae</taxon>
        <taxon>Papilionoideae</taxon>
        <taxon>50 kb inversion clade</taxon>
        <taxon>NPAAA clade</taxon>
        <taxon>indigoferoid/millettioid clade</taxon>
        <taxon>Phaseoleae</taxon>
        <taxon>Vigna</taxon>
    </lineage>
</organism>
<dbReference type="PANTHER" id="PTHR47165">
    <property type="entry name" value="OS03G0429900 PROTEIN"/>
    <property type="match status" value="1"/>
</dbReference>
<keyword evidence="3" id="KW-0863">Zinc-finger</keyword>
<dbReference type="Gene3D" id="2.40.50.140">
    <property type="entry name" value="Nucleic acid-binding proteins"/>
    <property type="match status" value="1"/>
</dbReference>
<keyword evidence="2" id="KW-0479">Metal-binding</keyword>
<evidence type="ECO:0000256" key="3">
    <source>
        <dbReference type="ARBA" id="ARBA00022771"/>
    </source>
</evidence>
<gene>
    <name evidence="7" type="ORF">DEO72_LG10g2339</name>
</gene>
<dbReference type="Proteomes" id="UP000501690">
    <property type="component" value="Linkage Group LG10"/>
</dbReference>
<dbReference type="EMBL" id="CP039354">
    <property type="protein sequence ID" value="QCE11106.1"/>
    <property type="molecule type" value="Genomic_DNA"/>
</dbReference>